<dbReference type="InterPro" id="IPR011009">
    <property type="entry name" value="Kinase-like_dom_sf"/>
</dbReference>
<dbReference type="SUPFAM" id="SSF56112">
    <property type="entry name" value="Protein kinase-like (PK-like)"/>
    <property type="match status" value="1"/>
</dbReference>
<feature type="compositionally biased region" description="Polar residues" evidence="8">
    <location>
        <begin position="36"/>
        <end position="53"/>
    </location>
</feature>
<dbReference type="OrthoDB" id="63267at2759"/>
<dbReference type="GO" id="GO:0005524">
    <property type="term" value="F:ATP binding"/>
    <property type="evidence" value="ECO:0007669"/>
    <property type="project" value="UniProtKB-UniRule"/>
</dbReference>
<accession>A0A9W6Z5J9</accession>
<dbReference type="GO" id="GO:0004674">
    <property type="term" value="F:protein serine/threonine kinase activity"/>
    <property type="evidence" value="ECO:0007669"/>
    <property type="project" value="UniProtKB-KW"/>
</dbReference>
<evidence type="ECO:0000256" key="6">
    <source>
        <dbReference type="ARBA" id="ARBA00022840"/>
    </source>
</evidence>
<evidence type="ECO:0000256" key="7">
    <source>
        <dbReference type="PROSITE-ProRule" id="PRU10141"/>
    </source>
</evidence>
<comment type="caution">
    <text evidence="11">The sequence shown here is derived from an EMBL/GenBank/DDBJ whole genome shotgun (WGS) entry which is preliminary data.</text>
</comment>
<dbReference type="InterPro" id="IPR035892">
    <property type="entry name" value="C2_domain_sf"/>
</dbReference>
<keyword evidence="4 7" id="KW-0547">Nucleotide-binding</keyword>
<dbReference type="InterPro" id="IPR017441">
    <property type="entry name" value="Protein_kinase_ATP_BS"/>
</dbReference>
<dbReference type="InterPro" id="IPR008271">
    <property type="entry name" value="Ser/Thr_kinase_AS"/>
</dbReference>
<feature type="domain" description="Protein kinase" evidence="10">
    <location>
        <begin position="401"/>
        <end position="611"/>
    </location>
</feature>
<organism evidence="11 12">
    <name type="scientific">Ambrosiozyma monospora</name>
    <name type="common">Yeast</name>
    <name type="synonym">Endomycopsis monosporus</name>
    <dbReference type="NCBI Taxonomy" id="43982"/>
    <lineage>
        <taxon>Eukaryota</taxon>
        <taxon>Fungi</taxon>
        <taxon>Dikarya</taxon>
        <taxon>Ascomycota</taxon>
        <taxon>Saccharomycotina</taxon>
        <taxon>Pichiomycetes</taxon>
        <taxon>Pichiales</taxon>
        <taxon>Pichiaceae</taxon>
        <taxon>Ambrosiozyma</taxon>
    </lineage>
</organism>
<dbReference type="GO" id="GO:0030447">
    <property type="term" value="P:filamentous growth"/>
    <property type="evidence" value="ECO:0007669"/>
    <property type="project" value="UniProtKB-ARBA"/>
</dbReference>
<gene>
    <name evidence="11" type="ORF">Amon01_000760400</name>
</gene>
<evidence type="ECO:0000313" key="12">
    <source>
        <dbReference type="Proteomes" id="UP001165063"/>
    </source>
</evidence>
<evidence type="ECO:0000256" key="3">
    <source>
        <dbReference type="ARBA" id="ARBA00022679"/>
    </source>
</evidence>
<feature type="domain" description="C2" evidence="9">
    <location>
        <begin position="140"/>
        <end position="368"/>
    </location>
</feature>
<feature type="region of interest" description="Disordered" evidence="8">
    <location>
        <begin position="192"/>
        <end position="307"/>
    </location>
</feature>
<dbReference type="EMBL" id="BSXU01005723">
    <property type="protein sequence ID" value="GMG55530.1"/>
    <property type="molecule type" value="Genomic_DNA"/>
</dbReference>
<dbReference type="SMART" id="SM00239">
    <property type="entry name" value="C2"/>
    <property type="match status" value="1"/>
</dbReference>
<protein>
    <submittedName>
        <fullName evidence="11">Unnamed protein product</fullName>
    </submittedName>
</protein>
<keyword evidence="2" id="KW-0597">Phosphoprotein</keyword>
<evidence type="ECO:0000313" key="11">
    <source>
        <dbReference type="EMBL" id="GMG55530.1"/>
    </source>
</evidence>
<dbReference type="Gene3D" id="2.60.40.150">
    <property type="entry name" value="C2 domain"/>
    <property type="match status" value="1"/>
</dbReference>
<name>A0A9W6Z5J9_AMBMO</name>
<dbReference type="Pfam" id="PF00069">
    <property type="entry name" value="Pkinase"/>
    <property type="match status" value="1"/>
</dbReference>
<keyword evidence="5" id="KW-0418">Kinase</keyword>
<dbReference type="PROSITE" id="PS50011">
    <property type="entry name" value="PROTEIN_KINASE_DOM"/>
    <property type="match status" value="1"/>
</dbReference>
<dbReference type="Pfam" id="PF00168">
    <property type="entry name" value="C2"/>
    <property type="match status" value="2"/>
</dbReference>
<keyword evidence="6 7" id="KW-0067">ATP-binding</keyword>
<dbReference type="Gene3D" id="3.30.200.20">
    <property type="entry name" value="Phosphorylase Kinase, domain 1"/>
    <property type="match status" value="1"/>
</dbReference>
<dbReference type="PANTHER" id="PTHR24351">
    <property type="entry name" value="RIBOSOMAL PROTEIN S6 KINASE"/>
    <property type="match status" value="1"/>
</dbReference>
<dbReference type="AlphaFoldDB" id="A0A9W6Z5J9"/>
<sequence length="611" mass="67732">MSDFAKSFFSFAKQKSNTTTSQQQSDVNENLSLNLSPVTSNATTRSNGLSSGFPTDIIPHTATPTIALSENSFAKGTTLNRPITLQQQTSNLTAQLTNNNHKSGFSDSSSTYSNTTATLITNGNVNGKAKLPQQPSQENVNIAVPVNAEVDTAIPRGKLRVTIVEAVGLNVESSNSVPYVVCTFESSEAVSQAPESYDNDNHNNSRSNSNNSQFSRATGTGTGRRPLIRTQTSSHGRHHHNSANTNNNNNNNTQSNNNNNHSQNNNINFNTLNSNNINNKQFSDTQSSDSNSSGNSNRSDSHNSKLSVKASNPVWHYKSIFDVVGAKSELDISIYDSASSLLEADFFLGHIRIMPQTIEESRSEMWYHLKPRVSSESVTGKIKVKLEYSHTRKRHYGPDDFEILKMLGKGTFGRVFQVKKFDTGRVYAMKVLSKKLIWNKKEVAHTLGERNILARSTDSPFIVGLKFSFQTLSDLYLVTDYMSGGEMFFQLQKAGRFSEPRAKFYIAELILALEHLHDNDVVYRDLKPENILLDANGHIALCDFGLSKADLKPKDTTNTFCGTTEYLAPEVLLDETGYTKMVDFWSLGVLIFEMCCGWSPFYADNTQQMGS</sequence>
<dbReference type="FunFam" id="1.10.510.10:FF:000551">
    <property type="entry name" value="Non-specific serine/threonine protein kinase"/>
    <property type="match status" value="1"/>
</dbReference>
<proteinExistence type="predicted"/>
<keyword evidence="12" id="KW-1185">Reference proteome</keyword>
<reference evidence="11" key="1">
    <citation type="submission" date="2023-04" db="EMBL/GenBank/DDBJ databases">
        <title>Ambrosiozyma monospora NBRC 1965.</title>
        <authorList>
            <person name="Ichikawa N."/>
            <person name="Sato H."/>
            <person name="Tonouchi N."/>
        </authorList>
    </citation>
    <scope>NUCLEOTIDE SEQUENCE</scope>
    <source>
        <strain evidence="11">NBRC 1965</strain>
    </source>
</reference>
<dbReference type="SUPFAM" id="SSF49562">
    <property type="entry name" value="C2 domain (Calcium/lipid-binding domain, CaLB)"/>
    <property type="match status" value="1"/>
</dbReference>
<dbReference type="PROSITE" id="PS50004">
    <property type="entry name" value="C2"/>
    <property type="match status" value="1"/>
</dbReference>
<dbReference type="InterPro" id="IPR000008">
    <property type="entry name" value="C2_dom"/>
</dbReference>
<dbReference type="Proteomes" id="UP001165063">
    <property type="component" value="Unassembled WGS sequence"/>
</dbReference>
<evidence type="ECO:0000256" key="4">
    <source>
        <dbReference type="ARBA" id="ARBA00022741"/>
    </source>
</evidence>
<feature type="binding site" evidence="7">
    <location>
        <position position="430"/>
    </location>
    <ligand>
        <name>ATP</name>
        <dbReference type="ChEBI" id="CHEBI:30616"/>
    </ligand>
</feature>
<dbReference type="InterPro" id="IPR000719">
    <property type="entry name" value="Prot_kinase_dom"/>
</dbReference>
<dbReference type="SMART" id="SM00220">
    <property type="entry name" value="S_TKc"/>
    <property type="match status" value="1"/>
</dbReference>
<feature type="region of interest" description="Disordered" evidence="8">
    <location>
        <begin position="36"/>
        <end position="55"/>
    </location>
</feature>
<dbReference type="Gene3D" id="1.10.510.10">
    <property type="entry name" value="Transferase(Phosphotransferase) domain 1"/>
    <property type="match status" value="1"/>
</dbReference>
<evidence type="ECO:0000259" key="10">
    <source>
        <dbReference type="PROSITE" id="PS50011"/>
    </source>
</evidence>
<evidence type="ECO:0000256" key="5">
    <source>
        <dbReference type="ARBA" id="ARBA00022777"/>
    </source>
</evidence>
<dbReference type="PROSITE" id="PS00108">
    <property type="entry name" value="PROTEIN_KINASE_ST"/>
    <property type="match status" value="1"/>
</dbReference>
<evidence type="ECO:0000256" key="2">
    <source>
        <dbReference type="ARBA" id="ARBA00022553"/>
    </source>
</evidence>
<evidence type="ECO:0000259" key="9">
    <source>
        <dbReference type="PROSITE" id="PS50004"/>
    </source>
</evidence>
<feature type="compositionally biased region" description="Low complexity" evidence="8">
    <location>
        <begin position="202"/>
        <end position="212"/>
    </location>
</feature>
<evidence type="ECO:0000256" key="1">
    <source>
        <dbReference type="ARBA" id="ARBA00022527"/>
    </source>
</evidence>
<keyword evidence="3" id="KW-0808">Transferase</keyword>
<dbReference type="PROSITE" id="PS00107">
    <property type="entry name" value="PROTEIN_KINASE_ATP"/>
    <property type="match status" value="1"/>
</dbReference>
<feature type="compositionally biased region" description="Low complexity" evidence="8">
    <location>
        <begin position="242"/>
        <end position="298"/>
    </location>
</feature>
<evidence type="ECO:0000256" key="8">
    <source>
        <dbReference type="SAM" id="MobiDB-lite"/>
    </source>
</evidence>
<keyword evidence="1" id="KW-0723">Serine/threonine-protein kinase</keyword>